<dbReference type="AlphaFoldDB" id="A0A6C0LMU6"/>
<proteinExistence type="predicted"/>
<dbReference type="Pfam" id="PF19075">
    <property type="entry name" value="DUF5771"/>
    <property type="match status" value="1"/>
</dbReference>
<protein>
    <submittedName>
        <fullName evidence="2">Uncharacterized protein</fullName>
    </submittedName>
</protein>
<sequence>MSVTRKQRGYIRRAAYTRKTKSGTRVRVSSGLIKNVGRPGKGYRGPNGSPGIGPLREGELSQFGYTNVVKKSVKSRRSALKKAVKRYGSLSVRRKLQAVATYTKHTSPRASKVFKTDIAWIKRTL</sequence>
<feature type="compositionally biased region" description="Gly residues" evidence="1">
    <location>
        <begin position="39"/>
        <end position="51"/>
    </location>
</feature>
<name>A0A6C0LMU6_9ZZZZ</name>
<dbReference type="InterPro" id="IPR043905">
    <property type="entry name" value="DUF5771"/>
</dbReference>
<organism evidence="2">
    <name type="scientific">viral metagenome</name>
    <dbReference type="NCBI Taxonomy" id="1070528"/>
    <lineage>
        <taxon>unclassified sequences</taxon>
        <taxon>metagenomes</taxon>
        <taxon>organismal metagenomes</taxon>
    </lineage>
</organism>
<evidence type="ECO:0000313" key="2">
    <source>
        <dbReference type="EMBL" id="QHU32089.1"/>
    </source>
</evidence>
<feature type="region of interest" description="Disordered" evidence="1">
    <location>
        <begin position="19"/>
        <end position="56"/>
    </location>
</feature>
<reference evidence="2" key="1">
    <citation type="journal article" date="2020" name="Nature">
        <title>Giant virus diversity and host interactions through global metagenomics.</title>
        <authorList>
            <person name="Schulz F."/>
            <person name="Roux S."/>
            <person name="Paez-Espino D."/>
            <person name="Jungbluth S."/>
            <person name="Walsh D.A."/>
            <person name="Denef V.J."/>
            <person name="McMahon K.D."/>
            <person name="Konstantinidis K.T."/>
            <person name="Eloe-Fadrosh E.A."/>
            <person name="Kyrpides N.C."/>
            <person name="Woyke T."/>
        </authorList>
    </citation>
    <scope>NUCLEOTIDE SEQUENCE</scope>
    <source>
        <strain evidence="2">GVMAG-M-3300027963-41</strain>
    </source>
</reference>
<accession>A0A6C0LMU6</accession>
<dbReference type="EMBL" id="MN740535">
    <property type="protein sequence ID" value="QHU32089.1"/>
    <property type="molecule type" value="Genomic_DNA"/>
</dbReference>
<evidence type="ECO:0000256" key="1">
    <source>
        <dbReference type="SAM" id="MobiDB-lite"/>
    </source>
</evidence>